<feature type="transmembrane region" description="Helical" evidence="1">
    <location>
        <begin position="185"/>
        <end position="204"/>
    </location>
</feature>
<keyword evidence="1" id="KW-0472">Membrane</keyword>
<dbReference type="Pfam" id="PF04536">
    <property type="entry name" value="TPM_phosphatase"/>
    <property type="match status" value="1"/>
</dbReference>
<feature type="chain" id="PRO_5038027026" evidence="2">
    <location>
        <begin position="22"/>
        <end position="311"/>
    </location>
</feature>
<evidence type="ECO:0000259" key="3">
    <source>
        <dbReference type="Pfam" id="PF04536"/>
    </source>
</evidence>
<accession>A0A948TBZ1</accession>
<reference evidence="4" key="2">
    <citation type="submission" date="2021-04" db="EMBL/GenBank/DDBJ databases">
        <authorList>
            <person name="Gilroy R."/>
        </authorList>
    </citation>
    <scope>NUCLEOTIDE SEQUENCE</scope>
    <source>
        <strain evidence="4">G4-2901</strain>
    </source>
</reference>
<sequence length="311" mass="33740">MRRLHFVAILLALCCCMTATAKEYKVEDVPMVHLMDRTRYVSNPDNILSASTVAAIDTTLFSLEQKTGIQVLVVAVEQIEGGDCFDFAYRLGEENGVGQKEKDNGLVILLVTGERCIQFATGYGLEGVLPDAVCKQIQVRYMNKAFSQGNWDAGMLAGIKAVRGYLDGESGAPDNPNSGSGEDSWLLFLLLFGVIGFTMFYLWLNIRRQRRCPQCHKQTMKVISRRTIGKYPTYHIEEIVSCCSNCGHYVRKEQRVDDENNHHHGRRSGPFGGGIFMGGGFGRGGGFGGGGFGGGSFGGGSFGGGGAGSKF</sequence>
<keyword evidence="1" id="KW-1133">Transmembrane helix</keyword>
<keyword evidence="1" id="KW-0812">Transmembrane</keyword>
<evidence type="ECO:0000313" key="5">
    <source>
        <dbReference type="Proteomes" id="UP000783796"/>
    </source>
</evidence>
<comment type="caution">
    <text evidence="4">The sequence shown here is derived from an EMBL/GenBank/DDBJ whole genome shotgun (WGS) entry which is preliminary data.</text>
</comment>
<reference evidence="4" key="1">
    <citation type="journal article" date="2021" name="PeerJ">
        <title>Extensive microbial diversity within the chicken gut microbiome revealed by metagenomics and culture.</title>
        <authorList>
            <person name="Gilroy R."/>
            <person name="Ravi A."/>
            <person name="Getino M."/>
            <person name="Pursley I."/>
            <person name="Horton D.L."/>
            <person name="Alikhan N.F."/>
            <person name="Baker D."/>
            <person name="Gharbi K."/>
            <person name="Hall N."/>
            <person name="Watson M."/>
            <person name="Adriaenssens E.M."/>
            <person name="Foster-Nyarko E."/>
            <person name="Jarju S."/>
            <person name="Secka A."/>
            <person name="Antonio M."/>
            <person name="Oren A."/>
            <person name="Chaudhuri R.R."/>
            <person name="La Ragione R."/>
            <person name="Hildebrand F."/>
            <person name="Pallen M.J."/>
        </authorList>
    </citation>
    <scope>NUCLEOTIDE SEQUENCE</scope>
    <source>
        <strain evidence="4">G4-2901</strain>
    </source>
</reference>
<evidence type="ECO:0000256" key="2">
    <source>
        <dbReference type="SAM" id="SignalP"/>
    </source>
</evidence>
<keyword evidence="2" id="KW-0732">Signal</keyword>
<dbReference type="AlphaFoldDB" id="A0A948TBZ1"/>
<dbReference type="Proteomes" id="UP000783796">
    <property type="component" value="Unassembled WGS sequence"/>
</dbReference>
<dbReference type="PANTHER" id="PTHR30373">
    <property type="entry name" value="UPF0603 PROTEIN YGCG"/>
    <property type="match status" value="1"/>
</dbReference>
<dbReference type="EMBL" id="JAHLFW010000073">
    <property type="protein sequence ID" value="MBU3838343.1"/>
    <property type="molecule type" value="Genomic_DNA"/>
</dbReference>
<name>A0A948TBZ1_9BACT</name>
<feature type="signal peptide" evidence="2">
    <location>
        <begin position="1"/>
        <end position="21"/>
    </location>
</feature>
<organism evidence="4 5">
    <name type="scientific">Candidatus Phocaeicola faecigallinarum</name>
    <dbReference type="NCBI Taxonomy" id="2838732"/>
    <lineage>
        <taxon>Bacteria</taxon>
        <taxon>Pseudomonadati</taxon>
        <taxon>Bacteroidota</taxon>
        <taxon>Bacteroidia</taxon>
        <taxon>Bacteroidales</taxon>
        <taxon>Bacteroidaceae</taxon>
        <taxon>Phocaeicola</taxon>
    </lineage>
</organism>
<evidence type="ECO:0000313" key="4">
    <source>
        <dbReference type="EMBL" id="MBU3838343.1"/>
    </source>
</evidence>
<dbReference type="InterPro" id="IPR007621">
    <property type="entry name" value="TPM_dom"/>
</dbReference>
<feature type="domain" description="TPM" evidence="3">
    <location>
        <begin position="41"/>
        <end position="163"/>
    </location>
</feature>
<protein>
    <submittedName>
        <fullName evidence="4">TPM domain-containing protein</fullName>
    </submittedName>
</protein>
<proteinExistence type="predicted"/>
<dbReference type="Gene3D" id="3.10.310.50">
    <property type="match status" value="1"/>
</dbReference>
<evidence type="ECO:0000256" key="1">
    <source>
        <dbReference type="SAM" id="Phobius"/>
    </source>
</evidence>
<gene>
    <name evidence="4" type="ORF">H9777_08545</name>
</gene>
<dbReference type="PANTHER" id="PTHR30373:SF2">
    <property type="entry name" value="UPF0603 PROTEIN YGCG"/>
    <property type="match status" value="1"/>
</dbReference>